<keyword evidence="1" id="KW-0732">Signal</keyword>
<proteinExistence type="predicted"/>
<protein>
    <submittedName>
        <fullName evidence="2">Uncharacterized protein</fullName>
    </submittedName>
</protein>
<organism evidence="2 3">
    <name type="scientific">Daphnia galeata</name>
    <dbReference type="NCBI Taxonomy" id="27404"/>
    <lineage>
        <taxon>Eukaryota</taxon>
        <taxon>Metazoa</taxon>
        <taxon>Ecdysozoa</taxon>
        <taxon>Arthropoda</taxon>
        <taxon>Crustacea</taxon>
        <taxon>Branchiopoda</taxon>
        <taxon>Diplostraca</taxon>
        <taxon>Cladocera</taxon>
        <taxon>Anomopoda</taxon>
        <taxon>Daphniidae</taxon>
        <taxon>Daphnia</taxon>
    </lineage>
</organism>
<gene>
    <name evidence="2" type="ORF">DGAL_LOCUS10881</name>
</gene>
<dbReference type="EMBL" id="CAKKLH010000277">
    <property type="protein sequence ID" value="CAH0107561.1"/>
    <property type="molecule type" value="Genomic_DNA"/>
</dbReference>
<dbReference type="AlphaFoldDB" id="A0A8J2RSS2"/>
<accession>A0A8J2RSS2</accession>
<comment type="caution">
    <text evidence="2">The sequence shown here is derived from an EMBL/GenBank/DDBJ whole genome shotgun (WGS) entry which is preliminary data.</text>
</comment>
<keyword evidence="3" id="KW-1185">Reference proteome</keyword>
<evidence type="ECO:0000313" key="3">
    <source>
        <dbReference type="Proteomes" id="UP000789390"/>
    </source>
</evidence>
<reference evidence="2" key="1">
    <citation type="submission" date="2021-11" db="EMBL/GenBank/DDBJ databases">
        <authorList>
            <person name="Schell T."/>
        </authorList>
    </citation>
    <scope>NUCLEOTIDE SEQUENCE</scope>
    <source>
        <strain evidence="2">M5</strain>
    </source>
</reference>
<feature type="chain" id="PRO_5035181267" evidence="1">
    <location>
        <begin position="19"/>
        <end position="96"/>
    </location>
</feature>
<evidence type="ECO:0000313" key="2">
    <source>
        <dbReference type="EMBL" id="CAH0107561.1"/>
    </source>
</evidence>
<sequence>MKLTVVYCLLALVVASQAQWRNNYDAGIKPVVGDYSAPPPAAYPPADDYPAPYQPYKPPQHYQYRPEKSRLVSRNSCSSARSRLSSFCHSTHFALQ</sequence>
<dbReference type="Proteomes" id="UP000789390">
    <property type="component" value="Unassembled WGS sequence"/>
</dbReference>
<feature type="signal peptide" evidence="1">
    <location>
        <begin position="1"/>
        <end position="18"/>
    </location>
</feature>
<evidence type="ECO:0000256" key="1">
    <source>
        <dbReference type="SAM" id="SignalP"/>
    </source>
</evidence>
<dbReference type="OrthoDB" id="10304261at2759"/>
<name>A0A8J2RSS2_9CRUS</name>